<dbReference type="GO" id="GO:0006654">
    <property type="term" value="P:phosphatidic acid biosynthetic process"/>
    <property type="evidence" value="ECO:0007669"/>
    <property type="project" value="TreeGrafter"/>
</dbReference>
<evidence type="ECO:0000259" key="3">
    <source>
        <dbReference type="SMART" id="SM00563"/>
    </source>
</evidence>
<evidence type="ECO:0000313" key="5">
    <source>
        <dbReference type="Proteomes" id="UP000198802"/>
    </source>
</evidence>
<dbReference type="GO" id="GO:0005886">
    <property type="term" value="C:plasma membrane"/>
    <property type="evidence" value="ECO:0007669"/>
    <property type="project" value="TreeGrafter"/>
</dbReference>
<keyword evidence="5" id="KW-1185">Reference proteome</keyword>
<evidence type="ECO:0000256" key="1">
    <source>
        <dbReference type="ARBA" id="ARBA00022679"/>
    </source>
</evidence>
<dbReference type="SUPFAM" id="SSF69593">
    <property type="entry name" value="Glycerol-3-phosphate (1)-acyltransferase"/>
    <property type="match status" value="1"/>
</dbReference>
<name>A0A0S4QRU2_9ACTN</name>
<dbReference type="PANTHER" id="PTHR10434:SF11">
    <property type="entry name" value="1-ACYL-SN-GLYCEROL-3-PHOSPHATE ACYLTRANSFERASE"/>
    <property type="match status" value="1"/>
</dbReference>
<dbReference type="AlphaFoldDB" id="A0A0S4QRU2"/>
<protein>
    <submittedName>
        <fullName evidence="4">1-acyl-sn-glycerol-3-phosphate acyltransferase</fullName>
    </submittedName>
</protein>
<accession>A0A0S4QRU2</accession>
<dbReference type="Pfam" id="PF01553">
    <property type="entry name" value="Acyltransferase"/>
    <property type="match status" value="1"/>
</dbReference>
<dbReference type="EMBL" id="FAOZ01000018">
    <property type="protein sequence ID" value="CUU58341.1"/>
    <property type="molecule type" value="Genomic_DNA"/>
</dbReference>
<dbReference type="GO" id="GO:0003841">
    <property type="term" value="F:1-acylglycerol-3-phosphate O-acyltransferase activity"/>
    <property type="evidence" value="ECO:0007669"/>
    <property type="project" value="TreeGrafter"/>
</dbReference>
<proteinExistence type="predicted"/>
<evidence type="ECO:0000313" key="4">
    <source>
        <dbReference type="EMBL" id="CUU58341.1"/>
    </source>
</evidence>
<feature type="domain" description="Phospholipid/glycerol acyltransferase" evidence="3">
    <location>
        <begin position="32"/>
        <end position="151"/>
    </location>
</feature>
<sequence>MVRGILLIGPYLRLLGRPTITGAENIPPSGPVVLASNHLAVADSFFLVWLIPRRVTFLAKQEYFTGRGLRGRLVGLLFRAAGQVPVDRSGGTAAAAARRAGAGVLSAGGAWGVYPEGTRSPDGRLHKGRTGVARVALATGAPVVPVVMTGTERVSPRGCRRWRRGKVHITVCPPLDFSRYRDLLGPAVLDLAGPASPHQRAVTRSVTDELMRVLAQNSAQEYVDAYAANHRKPEEPAA</sequence>
<keyword evidence="2 4" id="KW-0012">Acyltransferase</keyword>
<gene>
    <name evidence="4" type="ORF">Ga0074812_118113</name>
</gene>
<evidence type="ECO:0000256" key="2">
    <source>
        <dbReference type="ARBA" id="ARBA00023315"/>
    </source>
</evidence>
<dbReference type="PANTHER" id="PTHR10434">
    <property type="entry name" value="1-ACYL-SN-GLYCEROL-3-PHOSPHATE ACYLTRANSFERASE"/>
    <property type="match status" value="1"/>
</dbReference>
<dbReference type="CDD" id="cd07989">
    <property type="entry name" value="LPLAT_AGPAT-like"/>
    <property type="match status" value="1"/>
</dbReference>
<dbReference type="Proteomes" id="UP000198802">
    <property type="component" value="Unassembled WGS sequence"/>
</dbReference>
<dbReference type="RefSeq" id="WP_091281288.1">
    <property type="nucleotide sequence ID" value="NZ_FAOZ01000018.1"/>
</dbReference>
<reference evidence="5" key="1">
    <citation type="submission" date="2015-11" db="EMBL/GenBank/DDBJ databases">
        <authorList>
            <person name="Varghese N."/>
        </authorList>
    </citation>
    <scope>NUCLEOTIDE SEQUENCE [LARGE SCALE GENOMIC DNA]</scope>
    <source>
        <strain evidence="5">DSM 45899</strain>
    </source>
</reference>
<dbReference type="InterPro" id="IPR002123">
    <property type="entry name" value="Plipid/glycerol_acylTrfase"/>
</dbReference>
<keyword evidence="1 4" id="KW-0808">Transferase</keyword>
<dbReference type="SMART" id="SM00563">
    <property type="entry name" value="PlsC"/>
    <property type="match status" value="1"/>
</dbReference>
<organism evidence="4 5">
    <name type="scientific">Parafrankia irregularis</name>
    <dbReference type="NCBI Taxonomy" id="795642"/>
    <lineage>
        <taxon>Bacteria</taxon>
        <taxon>Bacillati</taxon>
        <taxon>Actinomycetota</taxon>
        <taxon>Actinomycetes</taxon>
        <taxon>Frankiales</taxon>
        <taxon>Frankiaceae</taxon>
        <taxon>Parafrankia</taxon>
    </lineage>
</organism>